<evidence type="ECO:0000313" key="5">
    <source>
        <dbReference type="EMBL" id="MFE1356940.1"/>
    </source>
</evidence>
<dbReference type="RefSeq" id="WP_380331190.1">
    <property type="nucleotide sequence ID" value="NZ_JBHYPW010000077.1"/>
</dbReference>
<dbReference type="PANTHER" id="PTHR12001">
    <property type="entry name" value="GERANYLGERANYL PYROPHOSPHATE SYNTHASE"/>
    <property type="match status" value="1"/>
</dbReference>
<dbReference type="Pfam" id="PF07143">
    <property type="entry name" value="CrtC"/>
    <property type="match status" value="1"/>
</dbReference>
<evidence type="ECO:0000259" key="4">
    <source>
        <dbReference type="Pfam" id="PF07143"/>
    </source>
</evidence>
<dbReference type="PROSITE" id="PS00444">
    <property type="entry name" value="POLYPRENYL_SYNTHASE_2"/>
    <property type="match status" value="1"/>
</dbReference>
<dbReference type="Gene3D" id="2.40.370.10">
    <property type="entry name" value="AttH-like domain"/>
    <property type="match status" value="2"/>
</dbReference>
<dbReference type="Pfam" id="PF00348">
    <property type="entry name" value="polyprenyl_synt"/>
    <property type="match status" value="1"/>
</dbReference>
<organism evidence="5 6">
    <name type="scientific">Kitasatospora phosalacinea</name>
    <dbReference type="NCBI Taxonomy" id="2065"/>
    <lineage>
        <taxon>Bacteria</taxon>
        <taxon>Bacillati</taxon>
        <taxon>Actinomycetota</taxon>
        <taxon>Actinomycetes</taxon>
        <taxon>Kitasatosporales</taxon>
        <taxon>Streptomycetaceae</taxon>
        <taxon>Kitasatospora</taxon>
    </lineage>
</organism>
<evidence type="ECO:0000313" key="6">
    <source>
        <dbReference type="Proteomes" id="UP001599542"/>
    </source>
</evidence>
<dbReference type="InterPro" id="IPR033749">
    <property type="entry name" value="Polyprenyl_synt_CS"/>
</dbReference>
<dbReference type="EMBL" id="JBHYPX010000113">
    <property type="protein sequence ID" value="MFE1356940.1"/>
    <property type="molecule type" value="Genomic_DNA"/>
</dbReference>
<accession>A0ABW6GVY1</accession>
<dbReference type="InterPro" id="IPR010791">
    <property type="entry name" value="AttH_dom"/>
</dbReference>
<evidence type="ECO:0000256" key="3">
    <source>
        <dbReference type="SAM" id="MobiDB-lite"/>
    </source>
</evidence>
<keyword evidence="1" id="KW-0479">Metal-binding</keyword>
<dbReference type="PANTHER" id="PTHR12001:SF44">
    <property type="entry name" value="GERANYLGERANYL PYROPHOSPHATE SYNTHASE"/>
    <property type="match status" value="1"/>
</dbReference>
<dbReference type="SUPFAM" id="SSF48576">
    <property type="entry name" value="Terpenoid synthases"/>
    <property type="match status" value="1"/>
</dbReference>
<keyword evidence="6" id="KW-1185">Reference proteome</keyword>
<sequence length="837" mass="92012">MRRGAVGAAQPCGRTNGSKVRTSIGLSPTVKEFAVGRCAEVSVSARRPVITPSSAPRLARFLPNHSVLRIQDLRTGKHWRYLIHTTSDLDAPHNDCGVEWWYLNFHLEDIEGPRFSGFAAFFRFAVLDADGSPGHWHAVNWALLDVRGSRYRAASEVDPRAVSVMAGKLRVDRSLDPSVRRAALAHLERTGLPVRPDVLTDGRVEVHGGPLSLAYGSRATLTADESGRYRLQLRHAEEELALDLEFSPRKASIGYGADGRVRGREHDRSDEMRYDTITRLDAAGTVRDGEGTYRLRGSGWYDHEFGGQARREPLAFPTTDRGWDWAGLQLDDGWDVSCYDLYEEADGERRVHDHTGMAVSPEGVSTPLSRHRFTPEPGDAWTSLVTFHSYPQQWRITDPDAGLDLHLRATTADQELRTMTTGLVRGYWEGRVEVTGTHRGHPVTGRGFVEILRPPLVRRFESLLARVGAEVRRETESLYPKEPTPQWVRHSGLVPAGAVVAARVNSDAVHACLVPPVRHLVDQGGKSWRAMLLLAAVECCGTSAEPYRPLAAASELLHAGSLIIDDIEDRSARRRGAPASHLVFGTSVAINAATAAYFAFDTALQRVLRDRPDLRLPVQDLYLQTLRAAHAGQALDLAGCRSALAAALDDGDFRPVREHVLTTHALKTGAPVANFARIGVLLGEGSEQQQEAIARLGEALGIGYQIADDVLDLSGIARHDGSATHAAYLRPAGEDLRQGTVTLPLLRTLERLQPTGARDLWKRIDDAPGEPATLAAYREALTATGALEACLREADDMIDTAWQRLDPLFDDSDVKLMIRAFTHYAVDRARPTPSETL</sequence>
<dbReference type="Gene3D" id="1.10.600.10">
    <property type="entry name" value="Farnesyl Diphosphate Synthase"/>
    <property type="match status" value="1"/>
</dbReference>
<evidence type="ECO:0000256" key="2">
    <source>
        <dbReference type="ARBA" id="ARBA00022842"/>
    </source>
</evidence>
<gene>
    <name evidence="5" type="ORF">ACFW6T_33755</name>
</gene>
<dbReference type="CDD" id="cd00685">
    <property type="entry name" value="Trans_IPPS_HT"/>
    <property type="match status" value="1"/>
</dbReference>
<dbReference type="InterPro" id="IPR008949">
    <property type="entry name" value="Isoprenoid_synthase_dom_sf"/>
</dbReference>
<comment type="caution">
    <text evidence="5">The sequence shown here is derived from an EMBL/GenBank/DDBJ whole genome shotgun (WGS) entry which is preliminary data.</text>
</comment>
<name>A0ABW6GVY1_9ACTN</name>
<dbReference type="PROSITE" id="PS00723">
    <property type="entry name" value="POLYPRENYL_SYNTHASE_1"/>
    <property type="match status" value="1"/>
</dbReference>
<dbReference type="Proteomes" id="UP001599542">
    <property type="component" value="Unassembled WGS sequence"/>
</dbReference>
<feature type="region of interest" description="Disordered" evidence="3">
    <location>
        <begin position="1"/>
        <end position="21"/>
    </location>
</feature>
<reference evidence="5 6" key="1">
    <citation type="submission" date="2024-09" db="EMBL/GenBank/DDBJ databases">
        <title>The Natural Products Discovery Center: Release of the First 8490 Sequenced Strains for Exploring Actinobacteria Biosynthetic Diversity.</title>
        <authorList>
            <person name="Kalkreuter E."/>
            <person name="Kautsar S.A."/>
            <person name="Yang D."/>
            <person name="Bader C.D."/>
            <person name="Teijaro C.N."/>
            <person name="Fluegel L."/>
            <person name="Davis C.M."/>
            <person name="Simpson J.R."/>
            <person name="Lauterbach L."/>
            <person name="Steele A.D."/>
            <person name="Gui C."/>
            <person name="Meng S."/>
            <person name="Li G."/>
            <person name="Viehrig K."/>
            <person name="Ye F."/>
            <person name="Su P."/>
            <person name="Kiefer A.F."/>
            <person name="Nichols A."/>
            <person name="Cepeda A.J."/>
            <person name="Yan W."/>
            <person name="Fan B."/>
            <person name="Jiang Y."/>
            <person name="Adhikari A."/>
            <person name="Zheng C.-J."/>
            <person name="Schuster L."/>
            <person name="Cowan T.M."/>
            <person name="Smanski M.J."/>
            <person name="Chevrette M.G."/>
            <person name="De Carvalho L.P.S."/>
            <person name="Shen B."/>
        </authorList>
    </citation>
    <scope>NUCLEOTIDE SEQUENCE [LARGE SCALE GENOMIC DNA]</scope>
    <source>
        <strain evidence="5 6">NPDC058753</strain>
    </source>
</reference>
<dbReference type="SUPFAM" id="SSF159245">
    <property type="entry name" value="AttH-like"/>
    <property type="match status" value="1"/>
</dbReference>
<proteinExistence type="predicted"/>
<dbReference type="InterPro" id="IPR023374">
    <property type="entry name" value="AttH-like_dom_sf"/>
</dbReference>
<dbReference type="Pfam" id="PF17186">
    <property type="entry name" value="Lipocalin_9"/>
    <property type="match status" value="1"/>
</dbReference>
<protein>
    <submittedName>
        <fullName evidence="5">Polyprenyl synthetase family protein</fullName>
    </submittedName>
</protein>
<evidence type="ECO:0000256" key="1">
    <source>
        <dbReference type="ARBA" id="ARBA00022723"/>
    </source>
</evidence>
<feature type="domain" description="AttH" evidence="4">
    <location>
        <begin position="98"/>
        <end position="306"/>
    </location>
</feature>
<keyword evidence="2" id="KW-0460">Magnesium</keyword>
<dbReference type="InterPro" id="IPR000092">
    <property type="entry name" value="Polyprenyl_synt"/>
</dbReference>